<evidence type="ECO:0000256" key="1">
    <source>
        <dbReference type="ARBA" id="ARBA00004571"/>
    </source>
</evidence>
<organism evidence="10 11">
    <name type="scientific">Chryseolinea lacunae</name>
    <dbReference type="NCBI Taxonomy" id="2801331"/>
    <lineage>
        <taxon>Bacteria</taxon>
        <taxon>Pseudomonadati</taxon>
        <taxon>Bacteroidota</taxon>
        <taxon>Cytophagia</taxon>
        <taxon>Cytophagales</taxon>
        <taxon>Fulvivirgaceae</taxon>
        <taxon>Chryseolinea</taxon>
    </lineage>
</organism>
<feature type="signal peptide" evidence="8">
    <location>
        <begin position="1"/>
        <end position="19"/>
    </location>
</feature>
<gene>
    <name evidence="10" type="ORF">JI741_19155</name>
</gene>
<evidence type="ECO:0000256" key="2">
    <source>
        <dbReference type="ARBA" id="ARBA00022448"/>
    </source>
</evidence>
<dbReference type="RefSeq" id="WP_202012632.1">
    <property type="nucleotide sequence ID" value="NZ_JAERRB010000006.1"/>
</dbReference>
<dbReference type="InterPro" id="IPR012910">
    <property type="entry name" value="Plug_dom"/>
</dbReference>
<evidence type="ECO:0000256" key="3">
    <source>
        <dbReference type="ARBA" id="ARBA00022452"/>
    </source>
</evidence>
<comment type="caution">
    <text evidence="10">The sequence shown here is derived from an EMBL/GenBank/DDBJ whole genome shotgun (WGS) entry which is preliminary data.</text>
</comment>
<dbReference type="Proteomes" id="UP000613030">
    <property type="component" value="Unassembled WGS sequence"/>
</dbReference>
<keyword evidence="11" id="KW-1185">Reference proteome</keyword>
<accession>A0ABS1KVG7</accession>
<comment type="subcellular location">
    <subcellularLocation>
        <location evidence="1 7">Cell outer membrane</location>
        <topology evidence="1 7">Multi-pass membrane protein</topology>
    </subcellularLocation>
</comment>
<keyword evidence="4 7" id="KW-0812">Transmembrane</keyword>
<comment type="similarity">
    <text evidence="7">Belongs to the TonB-dependent receptor family.</text>
</comment>
<evidence type="ECO:0000259" key="9">
    <source>
        <dbReference type="Pfam" id="PF07715"/>
    </source>
</evidence>
<dbReference type="SUPFAM" id="SSF49464">
    <property type="entry name" value="Carboxypeptidase regulatory domain-like"/>
    <property type="match status" value="1"/>
</dbReference>
<evidence type="ECO:0000256" key="6">
    <source>
        <dbReference type="ARBA" id="ARBA00023237"/>
    </source>
</evidence>
<evidence type="ECO:0000256" key="5">
    <source>
        <dbReference type="ARBA" id="ARBA00023136"/>
    </source>
</evidence>
<reference evidence="10 11" key="1">
    <citation type="submission" date="2021-01" db="EMBL/GenBank/DDBJ databases">
        <title>Chryseolinea sp. Jin1 Genome sequencing and assembly.</title>
        <authorList>
            <person name="Kim I."/>
        </authorList>
    </citation>
    <scope>NUCLEOTIDE SEQUENCE [LARGE SCALE GENOMIC DNA]</scope>
    <source>
        <strain evidence="10 11">Jin1</strain>
    </source>
</reference>
<dbReference type="InterPro" id="IPR023996">
    <property type="entry name" value="TonB-dep_OMP_SusC/RagA"/>
</dbReference>
<dbReference type="Gene3D" id="2.170.130.10">
    <property type="entry name" value="TonB-dependent receptor, plug domain"/>
    <property type="match status" value="1"/>
</dbReference>
<name>A0ABS1KVG7_9BACT</name>
<dbReference type="InterPro" id="IPR037066">
    <property type="entry name" value="Plug_dom_sf"/>
</dbReference>
<keyword evidence="2 7" id="KW-0813">Transport</keyword>
<dbReference type="Pfam" id="PF07715">
    <property type="entry name" value="Plug"/>
    <property type="match status" value="1"/>
</dbReference>
<dbReference type="Gene3D" id="2.40.170.20">
    <property type="entry name" value="TonB-dependent receptor, beta-barrel domain"/>
    <property type="match status" value="1"/>
</dbReference>
<dbReference type="PROSITE" id="PS52016">
    <property type="entry name" value="TONB_DEPENDENT_REC_3"/>
    <property type="match status" value="1"/>
</dbReference>
<keyword evidence="5 7" id="KW-0472">Membrane</keyword>
<dbReference type="EMBL" id="JAERRB010000006">
    <property type="protein sequence ID" value="MBL0743359.1"/>
    <property type="molecule type" value="Genomic_DNA"/>
</dbReference>
<sequence length="1074" mass="117126">MKKFLLTCFALAIALYSFAQGLAVTGKVSSAEDGSAMPGVNVVVKGTTNGTVTDTEGNYKLTNVSGDANLVFSFIGLLTQETNVGGRTTIDIQMKADVQQLSEVVVTAQGVEREQKALGYAQTTISSAALANKPETDIGRALQGRTPGLQIMNSSGLAGSGTRINIRGNSSITGNTQPLWVVNGVPINTDANDINGDFRDGQVAPTRFLDIDPNNIESISVLRGLSATTLYGSQGRNGVILVTTKTGSTKGLNKFEGSVSQSYFVVEAHIPEFQNKWANGFDGAYGEFFSNWGSLFNGKPTGVNHPYYEWRDVFPDHPEFAQSGSTNGGYVPTAAPNNVKDFFRKGSSATTSLNLGTKTDFGSVSFSYSHLAESGFVQYNDLKRDNFGLGINANLTKKLSLSSTFNYVRTDFKTPPSGAGQGSSSVGGPSIFSDIFYVPRNIDLSAWPWENPADHSNVYYRNNKSISNPYWVLNNSRQTNLTSRFFSSSTLKYQITDWLSAAYRLGYDTYSERQTYYVNKGGATSYDANLIPGAYRTTAGLSTVVDHSAMLTMNKELSESLSLTGIVGYNYRKNTYVQEGLESLGQVVYGLIEHRNFTSTQPRDFRGTNLNRQENSAIAGAYFDFALGYKEYLYFNVSGRNDWSSNLQKATRSKFYPGVSVSFVPTAAFPSMASETLDFLKFRVAYGSSANFGTPYRTVPYLMINAQNRVDGVGNVVTTRLSNILANANLQPELLTETEVGAETNLFDNRIKLNASYYHRSAKDQIIQRPLDPATGYTSTFINAGTIVNKGWEISLTLTPLRTTDWTWDITANWTKNKSIVESLPEGSKEINTNGFSNLGNFAIEGQPLNVIKGSFTEKTPDGQLIVAESGSYKIGNEIAIIGDPNPNWQGSIISTLTFKGIALGMQWDYVQGGQVFSYTSQTMVGRGVSKDLEDFDPSLPLILPGVREVTDADGNVTGYKPNDIPLTTAGVFFGNTIIGEGANDRGIYDATRIRFREISLSYSIPKSLISRFKLTGVNISFVGNNLWYRAFNTPKYAKADLDRTAFGTNNGAGFDFLGGPSAKRYGVNLKISF</sequence>
<keyword evidence="6 7" id="KW-0998">Cell outer membrane</keyword>
<dbReference type="InterPro" id="IPR036942">
    <property type="entry name" value="Beta-barrel_TonB_sf"/>
</dbReference>
<dbReference type="InterPro" id="IPR039426">
    <property type="entry name" value="TonB-dep_rcpt-like"/>
</dbReference>
<proteinExistence type="inferred from homology"/>
<evidence type="ECO:0000256" key="4">
    <source>
        <dbReference type="ARBA" id="ARBA00022692"/>
    </source>
</evidence>
<dbReference type="SUPFAM" id="SSF56935">
    <property type="entry name" value="Porins"/>
    <property type="match status" value="1"/>
</dbReference>
<feature type="domain" description="TonB-dependent receptor plug" evidence="9">
    <location>
        <begin position="118"/>
        <end position="239"/>
    </location>
</feature>
<dbReference type="Pfam" id="PF13715">
    <property type="entry name" value="CarbopepD_reg_2"/>
    <property type="match status" value="1"/>
</dbReference>
<evidence type="ECO:0000256" key="7">
    <source>
        <dbReference type="PROSITE-ProRule" id="PRU01360"/>
    </source>
</evidence>
<protein>
    <submittedName>
        <fullName evidence="10">SusC/RagA family TonB-linked outer membrane protein</fullName>
    </submittedName>
</protein>
<evidence type="ECO:0000313" key="11">
    <source>
        <dbReference type="Proteomes" id="UP000613030"/>
    </source>
</evidence>
<feature type="chain" id="PRO_5046345548" evidence="8">
    <location>
        <begin position="20"/>
        <end position="1074"/>
    </location>
</feature>
<dbReference type="Gene3D" id="2.60.40.1120">
    <property type="entry name" value="Carboxypeptidase-like, regulatory domain"/>
    <property type="match status" value="1"/>
</dbReference>
<keyword evidence="3 7" id="KW-1134">Transmembrane beta strand</keyword>
<dbReference type="InterPro" id="IPR008969">
    <property type="entry name" value="CarboxyPept-like_regulatory"/>
</dbReference>
<keyword evidence="8" id="KW-0732">Signal</keyword>
<evidence type="ECO:0000256" key="8">
    <source>
        <dbReference type="SAM" id="SignalP"/>
    </source>
</evidence>
<dbReference type="NCBIfam" id="TIGR04056">
    <property type="entry name" value="OMP_RagA_SusC"/>
    <property type="match status" value="1"/>
</dbReference>
<evidence type="ECO:0000313" key="10">
    <source>
        <dbReference type="EMBL" id="MBL0743359.1"/>
    </source>
</evidence>